<proteinExistence type="predicted"/>
<organism evidence="2 3">
    <name type="scientific">Pseudonaja textilis</name>
    <name type="common">Eastern brown snake</name>
    <dbReference type="NCBI Taxonomy" id="8673"/>
    <lineage>
        <taxon>Eukaryota</taxon>
        <taxon>Metazoa</taxon>
        <taxon>Chordata</taxon>
        <taxon>Craniata</taxon>
        <taxon>Vertebrata</taxon>
        <taxon>Euteleostomi</taxon>
        <taxon>Lepidosauria</taxon>
        <taxon>Squamata</taxon>
        <taxon>Bifurcata</taxon>
        <taxon>Unidentata</taxon>
        <taxon>Episquamata</taxon>
        <taxon>Toxicofera</taxon>
        <taxon>Serpentes</taxon>
        <taxon>Colubroidea</taxon>
        <taxon>Elapidae</taxon>
        <taxon>Hydrophiinae</taxon>
        <taxon>Pseudonaja</taxon>
    </lineage>
</organism>
<accession>A0A670Y149</accession>
<feature type="region of interest" description="Disordered" evidence="1">
    <location>
        <begin position="160"/>
        <end position="181"/>
    </location>
</feature>
<dbReference type="InterPro" id="IPR011009">
    <property type="entry name" value="Kinase-like_dom_sf"/>
</dbReference>
<dbReference type="PANTHER" id="PTHR44984">
    <property type="entry name" value="SERINE/THREONINE-PROTEIN KINASE NEK3"/>
    <property type="match status" value="1"/>
</dbReference>
<protein>
    <recommendedName>
        <fullName evidence="4">Protein kinase domain-containing protein</fullName>
    </recommendedName>
</protein>
<reference evidence="2" key="2">
    <citation type="submission" date="2025-09" db="UniProtKB">
        <authorList>
            <consortium name="Ensembl"/>
        </authorList>
    </citation>
    <scope>IDENTIFICATION</scope>
</reference>
<sequence length="202" mass="23448">MYLYFILETLFGRNSNKLSHTSQKYAMKEIKYPKSVFNIEKTWNESIILNVFLTQNGKIKLEDFGSAVLLKYPMVYNMPHSNRSDIWSLESVLYELSTLKHQFQAMIWKHLTLKIYKGYYNPLSSDYIVNPKYCPSASTILARKCLAKCNGQSSLPKENGTYAGSKNEINKGTKPKVQRKKEEKIYRSNYKYKITSCSTVTT</sequence>
<dbReference type="Ensembl" id="ENSPTXT00000004810.1">
    <property type="protein sequence ID" value="ENSPTXP00000004678.1"/>
    <property type="gene ID" value="ENSPTXG00000003422.1"/>
</dbReference>
<reference evidence="2" key="1">
    <citation type="submission" date="2025-08" db="UniProtKB">
        <authorList>
            <consortium name="Ensembl"/>
        </authorList>
    </citation>
    <scope>IDENTIFICATION</scope>
</reference>
<evidence type="ECO:0008006" key="4">
    <source>
        <dbReference type="Google" id="ProtNLM"/>
    </source>
</evidence>
<dbReference type="Gene3D" id="1.10.510.10">
    <property type="entry name" value="Transferase(Phosphotransferase) domain 1"/>
    <property type="match status" value="1"/>
</dbReference>
<evidence type="ECO:0000313" key="3">
    <source>
        <dbReference type="Proteomes" id="UP000472273"/>
    </source>
</evidence>
<dbReference type="PANTHER" id="PTHR44984:SF1">
    <property type="entry name" value="SERINE_THREONINE-PROTEIN KINASE NEK3"/>
    <property type="match status" value="1"/>
</dbReference>
<keyword evidence="3" id="KW-1185">Reference proteome</keyword>
<dbReference type="Proteomes" id="UP000472273">
    <property type="component" value="Unplaced"/>
</dbReference>
<name>A0A670Y149_PSETE</name>
<dbReference type="AlphaFoldDB" id="A0A670Y149"/>
<dbReference type="SUPFAM" id="SSF56112">
    <property type="entry name" value="Protein kinase-like (PK-like)"/>
    <property type="match status" value="1"/>
</dbReference>
<evidence type="ECO:0000256" key="1">
    <source>
        <dbReference type="SAM" id="MobiDB-lite"/>
    </source>
</evidence>
<evidence type="ECO:0000313" key="2">
    <source>
        <dbReference type="Ensembl" id="ENSPTXP00000004678.1"/>
    </source>
</evidence>
<dbReference type="GeneTree" id="ENSGT00940000159738"/>